<dbReference type="InterPro" id="IPR045584">
    <property type="entry name" value="Pilin-like"/>
</dbReference>
<dbReference type="EMBL" id="VUNS01000001">
    <property type="protein sequence ID" value="MST95697.1"/>
    <property type="molecule type" value="Genomic_DNA"/>
</dbReference>
<proteinExistence type="predicted"/>
<keyword evidence="1" id="KW-0812">Transmembrane</keyword>
<dbReference type="PANTHER" id="PTHR30093">
    <property type="entry name" value="GENERAL SECRETION PATHWAY PROTEIN G"/>
    <property type="match status" value="1"/>
</dbReference>
<organism evidence="2 3">
    <name type="scientific">Victivallis lenta</name>
    <dbReference type="NCBI Taxonomy" id="2606640"/>
    <lineage>
        <taxon>Bacteria</taxon>
        <taxon>Pseudomonadati</taxon>
        <taxon>Lentisphaerota</taxon>
        <taxon>Lentisphaeria</taxon>
        <taxon>Victivallales</taxon>
        <taxon>Victivallaceae</taxon>
        <taxon>Victivallis</taxon>
    </lineage>
</organism>
<dbReference type="Proteomes" id="UP000435649">
    <property type="component" value="Unassembled WGS sequence"/>
</dbReference>
<keyword evidence="1" id="KW-0472">Membrane</keyword>
<dbReference type="SUPFAM" id="SSF54523">
    <property type="entry name" value="Pili subunits"/>
    <property type="match status" value="1"/>
</dbReference>
<evidence type="ECO:0000313" key="3">
    <source>
        <dbReference type="Proteomes" id="UP000435649"/>
    </source>
</evidence>
<accession>A0A844FWW3</accession>
<protein>
    <submittedName>
        <fullName evidence="2">Prepilin-type N-terminal cleavage/methylation domain-containing protein</fullName>
    </submittedName>
</protein>
<dbReference type="AlphaFoldDB" id="A0A844FWW3"/>
<feature type="transmembrane region" description="Helical" evidence="1">
    <location>
        <begin position="7"/>
        <end position="29"/>
    </location>
</feature>
<gene>
    <name evidence="2" type="ORF">FYJ85_01370</name>
</gene>
<dbReference type="InterPro" id="IPR012902">
    <property type="entry name" value="N_methyl_site"/>
</dbReference>
<evidence type="ECO:0000256" key="1">
    <source>
        <dbReference type="SAM" id="Phobius"/>
    </source>
</evidence>
<keyword evidence="1" id="KW-1133">Transmembrane helix</keyword>
<sequence>MKQKRFTLIELLVVIAIIAILASMLLPALNQAREKARSSTCSANLKQLAQCQQLYVDDTGWAAINTLWSYGGDANENRAWWWTLVRGGYLAQKESGTGWTGSGVTLCPTIGLNSEARRSIYSLNHFRGLPNGGPDGNFAKLMTRHSRRVMMVDGFSSAYAQFSWAGMWVWGLPESTSFDHSAEPRHANRCNVAYWDGHVGSATRNEHVSWTRADEACLINTMP</sequence>
<dbReference type="Gene3D" id="3.30.700.10">
    <property type="entry name" value="Glycoprotein, Type 4 Pilin"/>
    <property type="match status" value="1"/>
</dbReference>
<dbReference type="RefSeq" id="WP_154416825.1">
    <property type="nucleotide sequence ID" value="NZ_VUNS01000001.1"/>
</dbReference>
<keyword evidence="3" id="KW-1185">Reference proteome</keyword>
<reference evidence="2 3" key="1">
    <citation type="submission" date="2019-08" db="EMBL/GenBank/DDBJ databases">
        <title>In-depth cultivation of the pig gut microbiome towards novel bacterial diversity and tailored functional studies.</title>
        <authorList>
            <person name="Wylensek D."/>
            <person name="Hitch T.C.A."/>
            <person name="Clavel T."/>
        </authorList>
    </citation>
    <scope>NUCLEOTIDE SEQUENCE [LARGE SCALE GENOMIC DNA]</scope>
    <source>
        <strain evidence="2 3">BBE-744-WT-12</strain>
    </source>
</reference>
<dbReference type="NCBIfam" id="TIGR02532">
    <property type="entry name" value="IV_pilin_GFxxxE"/>
    <property type="match status" value="1"/>
</dbReference>
<comment type="caution">
    <text evidence="2">The sequence shown here is derived from an EMBL/GenBank/DDBJ whole genome shotgun (WGS) entry which is preliminary data.</text>
</comment>
<dbReference type="Pfam" id="PF07963">
    <property type="entry name" value="N_methyl"/>
    <property type="match status" value="1"/>
</dbReference>
<name>A0A844FWW3_9BACT</name>
<evidence type="ECO:0000313" key="2">
    <source>
        <dbReference type="EMBL" id="MST95697.1"/>
    </source>
</evidence>